<reference evidence="4 5" key="1">
    <citation type="submission" date="2017-09" db="EMBL/GenBank/DDBJ databases">
        <title>Large-scale bioinformatics analysis of Bacillus genomes uncovers conserved roles of natural products in bacterial physiology.</title>
        <authorList>
            <consortium name="Agbiome Team Llc"/>
            <person name="Bleich R.M."/>
            <person name="Grubbs K.J."/>
            <person name="Santa Maria K.C."/>
            <person name="Allen S.E."/>
            <person name="Farag S."/>
            <person name="Shank E.A."/>
            <person name="Bowers A."/>
        </authorList>
    </citation>
    <scope>NUCLEOTIDE SEQUENCE [LARGE SCALE GENOMIC DNA]</scope>
    <source>
        <strain evidence="4 5">AFS092789</strain>
    </source>
</reference>
<name>A0A9X6SRG3_BACCE</name>
<evidence type="ECO:0000313" key="4">
    <source>
        <dbReference type="EMBL" id="PDZ93840.1"/>
    </source>
</evidence>
<dbReference type="CDD" id="cd16352">
    <property type="entry name" value="CheD"/>
    <property type="match status" value="1"/>
</dbReference>
<gene>
    <name evidence="3" type="primary">cheD</name>
    <name evidence="4" type="ORF">CON36_37055</name>
</gene>
<evidence type="ECO:0000256" key="2">
    <source>
        <dbReference type="ARBA" id="ARBA00022801"/>
    </source>
</evidence>
<dbReference type="AlphaFoldDB" id="A0A9X6SRG3"/>
<keyword evidence="2 3" id="KW-0378">Hydrolase</keyword>
<comment type="function">
    <text evidence="3">Deamidates glutamine residues to glutamate on methyl-accepting chemotaxis receptors (MCPs). CheD-mediated MCP deamidation is required for productive communication of the conformational signals of the chemoreceptors to the cheA kinase.</text>
</comment>
<comment type="subunit">
    <text evidence="3">Forms a complex with CheC.</text>
</comment>
<dbReference type="GO" id="GO:0050568">
    <property type="term" value="F:protein-glutamine glutaminase activity"/>
    <property type="evidence" value="ECO:0007669"/>
    <property type="project" value="UniProtKB-UniRule"/>
</dbReference>
<evidence type="ECO:0000256" key="3">
    <source>
        <dbReference type="HAMAP-Rule" id="MF_01440"/>
    </source>
</evidence>
<dbReference type="EMBL" id="NVMX01000366">
    <property type="protein sequence ID" value="PDZ93840.1"/>
    <property type="molecule type" value="Genomic_DNA"/>
</dbReference>
<dbReference type="Pfam" id="PF03975">
    <property type="entry name" value="CheD"/>
    <property type="match status" value="1"/>
</dbReference>
<organism evidence="4 5">
    <name type="scientific">Bacillus cereus</name>
    <dbReference type="NCBI Taxonomy" id="1396"/>
    <lineage>
        <taxon>Bacteria</taxon>
        <taxon>Bacillati</taxon>
        <taxon>Bacillota</taxon>
        <taxon>Bacilli</taxon>
        <taxon>Bacillales</taxon>
        <taxon>Bacillaceae</taxon>
        <taxon>Bacillus</taxon>
        <taxon>Bacillus cereus group</taxon>
    </lineage>
</organism>
<dbReference type="PANTHER" id="PTHR35147:SF1">
    <property type="entry name" value="CHEMORECEPTOR GLUTAMINE DEAMIDASE CHED-RELATED"/>
    <property type="match status" value="1"/>
</dbReference>
<evidence type="ECO:0000256" key="1">
    <source>
        <dbReference type="ARBA" id="ARBA00022500"/>
    </source>
</evidence>
<dbReference type="InterPro" id="IPR011324">
    <property type="entry name" value="Cytotoxic_necrot_fac-like_cat"/>
</dbReference>
<dbReference type="InterPro" id="IPR005659">
    <property type="entry name" value="Chemorcpt_Glu_NH3ase_CheD"/>
</dbReference>
<comment type="caution">
    <text evidence="4">The sequence shown here is derived from an EMBL/GenBank/DDBJ whole genome shotgun (WGS) entry which is preliminary data.</text>
</comment>
<dbReference type="Gene3D" id="3.30.1330.200">
    <property type="match status" value="1"/>
</dbReference>
<dbReference type="SUPFAM" id="SSF64438">
    <property type="entry name" value="CNF1/YfiH-like putative cysteine hydrolases"/>
    <property type="match status" value="1"/>
</dbReference>
<dbReference type="GO" id="GO:0006935">
    <property type="term" value="P:chemotaxis"/>
    <property type="evidence" value="ECO:0007669"/>
    <property type="project" value="UniProtKB-UniRule"/>
</dbReference>
<comment type="similarity">
    <text evidence="3">Belongs to the CheD family.</text>
</comment>
<dbReference type="RefSeq" id="WP_098007501.1">
    <property type="nucleotide sequence ID" value="NZ_NVMX01000366.1"/>
</dbReference>
<sequence>MKTLIVGISDLAVGKDETVLQTNGLGSCIGIILYDKTTKIGGLLHILLPQCTKENEENKAKYADTGIPLLLDTMNLLGANKSRLKAAIYGGADMFQNLSRSSLLSIGSRNIAITKKILNENNIPIINSNVGGHKGRTIIFDCNTGKVNIKTLGESVTNFTF</sequence>
<dbReference type="HAMAP" id="MF_01440">
    <property type="entry name" value="CheD"/>
    <property type="match status" value="1"/>
</dbReference>
<proteinExistence type="inferred from homology"/>
<dbReference type="PANTHER" id="PTHR35147">
    <property type="entry name" value="CHEMORECEPTOR GLUTAMINE DEAMIDASE CHED-RELATED"/>
    <property type="match status" value="1"/>
</dbReference>
<dbReference type="PROSITE" id="PS51257">
    <property type="entry name" value="PROKAR_LIPOPROTEIN"/>
    <property type="match status" value="1"/>
</dbReference>
<comment type="catalytic activity">
    <reaction evidence="3">
        <text>L-glutaminyl-[protein] + H2O = L-glutamyl-[protein] + NH4(+)</text>
        <dbReference type="Rhea" id="RHEA:16441"/>
        <dbReference type="Rhea" id="RHEA-COMP:10207"/>
        <dbReference type="Rhea" id="RHEA-COMP:10208"/>
        <dbReference type="ChEBI" id="CHEBI:15377"/>
        <dbReference type="ChEBI" id="CHEBI:28938"/>
        <dbReference type="ChEBI" id="CHEBI:29973"/>
        <dbReference type="ChEBI" id="CHEBI:30011"/>
        <dbReference type="EC" id="3.5.1.44"/>
    </reaction>
</comment>
<dbReference type="EC" id="3.5.1.44" evidence="3"/>
<evidence type="ECO:0000313" key="5">
    <source>
        <dbReference type="Proteomes" id="UP000219922"/>
    </source>
</evidence>
<dbReference type="InterPro" id="IPR038592">
    <property type="entry name" value="CheD-like_sf"/>
</dbReference>
<keyword evidence="1 3" id="KW-0145">Chemotaxis</keyword>
<accession>A0A9X6SRG3</accession>
<protein>
    <recommendedName>
        <fullName evidence="3">Chemoreceptor glutamine deamidase CheD</fullName>
        <ecNumber evidence="3">3.5.1.44</ecNumber>
    </recommendedName>
</protein>
<dbReference type="Proteomes" id="UP000219922">
    <property type="component" value="Unassembled WGS sequence"/>
</dbReference>